<organism evidence="3 4">
    <name type="scientific">Colletotrichum navitas</name>
    <dbReference type="NCBI Taxonomy" id="681940"/>
    <lineage>
        <taxon>Eukaryota</taxon>
        <taxon>Fungi</taxon>
        <taxon>Dikarya</taxon>
        <taxon>Ascomycota</taxon>
        <taxon>Pezizomycotina</taxon>
        <taxon>Sordariomycetes</taxon>
        <taxon>Hypocreomycetidae</taxon>
        <taxon>Glomerellales</taxon>
        <taxon>Glomerellaceae</taxon>
        <taxon>Colletotrichum</taxon>
        <taxon>Colletotrichum graminicola species complex</taxon>
    </lineage>
</organism>
<dbReference type="EMBL" id="JAHLJV010000053">
    <property type="protein sequence ID" value="KAK1580618.1"/>
    <property type="molecule type" value="Genomic_DNA"/>
</dbReference>
<gene>
    <name evidence="3" type="ORF">LY79DRAFT_298938</name>
</gene>
<comment type="caution">
    <text evidence="3">The sequence shown here is derived from an EMBL/GenBank/DDBJ whole genome shotgun (WGS) entry which is preliminary data.</text>
</comment>
<dbReference type="AlphaFoldDB" id="A0AAD8PVB2"/>
<feature type="transmembrane region" description="Helical" evidence="2">
    <location>
        <begin position="181"/>
        <end position="203"/>
    </location>
</feature>
<name>A0AAD8PVB2_9PEZI</name>
<protein>
    <submittedName>
        <fullName evidence="3">Uncharacterized protein</fullName>
    </submittedName>
</protein>
<evidence type="ECO:0000256" key="1">
    <source>
        <dbReference type="SAM" id="MobiDB-lite"/>
    </source>
</evidence>
<dbReference type="GeneID" id="85436513"/>
<keyword evidence="2" id="KW-1133">Transmembrane helix</keyword>
<sequence>MGSAPGAGAGAGVKGAAAKLLTAVCRAVGCRVERILFLWAVQYTYLHLVCRAVSTRRRPNIPFDGAGGCHQPVPFRAWLVVQPAPSREHHRVTMRILYSVTTSRNLRGCQGRGTQCAGAREARSASSSSSSSSTSSTSSSSSPPCPPPLPPVLPPGPPLLLCAPLPPPPRPGSVHRRGPVLAVPLTFLLSPPPFFLTFLGSLARGERTKRAPKTQFGLG</sequence>
<accession>A0AAD8PVB2</accession>
<dbReference type="Proteomes" id="UP001230504">
    <property type="component" value="Unassembled WGS sequence"/>
</dbReference>
<keyword evidence="2" id="KW-0472">Membrane</keyword>
<proteinExistence type="predicted"/>
<evidence type="ECO:0000313" key="3">
    <source>
        <dbReference type="EMBL" id="KAK1580618.1"/>
    </source>
</evidence>
<keyword evidence="2" id="KW-0812">Transmembrane</keyword>
<reference evidence="3" key="1">
    <citation type="submission" date="2021-06" db="EMBL/GenBank/DDBJ databases">
        <title>Comparative genomics, transcriptomics and evolutionary studies reveal genomic signatures of adaptation to plant cell wall in hemibiotrophic fungi.</title>
        <authorList>
            <consortium name="DOE Joint Genome Institute"/>
            <person name="Baroncelli R."/>
            <person name="Diaz J.F."/>
            <person name="Benocci T."/>
            <person name="Peng M."/>
            <person name="Battaglia E."/>
            <person name="Haridas S."/>
            <person name="Andreopoulos W."/>
            <person name="Labutti K."/>
            <person name="Pangilinan J."/>
            <person name="Floch G.L."/>
            <person name="Makela M.R."/>
            <person name="Henrissat B."/>
            <person name="Grigoriev I.V."/>
            <person name="Crouch J.A."/>
            <person name="De Vries R.P."/>
            <person name="Sukno S.A."/>
            <person name="Thon M.R."/>
        </authorList>
    </citation>
    <scope>NUCLEOTIDE SEQUENCE</scope>
    <source>
        <strain evidence="3">CBS 125086</strain>
    </source>
</reference>
<feature type="compositionally biased region" description="Low complexity" evidence="1">
    <location>
        <begin position="124"/>
        <end position="142"/>
    </location>
</feature>
<feature type="region of interest" description="Disordered" evidence="1">
    <location>
        <begin position="109"/>
        <end position="150"/>
    </location>
</feature>
<evidence type="ECO:0000256" key="2">
    <source>
        <dbReference type="SAM" id="Phobius"/>
    </source>
</evidence>
<keyword evidence="4" id="KW-1185">Reference proteome</keyword>
<dbReference type="RefSeq" id="XP_060411651.1">
    <property type="nucleotide sequence ID" value="XM_060552273.1"/>
</dbReference>
<evidence type="ECO:0000313" key="4">
    <source>
        <dbReference type="Proteomes" id="UP001230504"/>
    </source>
</evidence>